<name>A0AAD7HEI6_9AGAR</name>
<dbReference type="SUPFAM" id="SSF81383">
    <property type="entry name" value="F-box domain"/>
    <property type="match status" value="1"/>
</dbReference>
<dbReference type="AlphaFoldDB" id="A0AAD7HEI6"/>
<evidence type="ECO:0008006" key="3">
    <source>
        <dbReference type="Google" id="ProtNLM"/>
    </source>
</evidence>
<sequence length="440" mass="49033">MNPATSPDNHIAPTWPNLLVDDVVLRILEFCDIAAIIAMGQINKAFNRLVSSKSVWLTAITQLVRRGFVHREEGEILSELSVEQLVEKAKRAVRGPQMWALEHPGPALVSRQISLPIEQDAPRTCLEVKLLPGGEYLFHNHWHLDCWSVLERKIIWTYKCCVENARVTTLAAQLTDTPDTAVVMACQRIVGNDVHETYVEILMLNLKTGTSQSMLVARVPIGRGTSPYDHPQVCGDFAAVALTNDVVLFNWCQGTYVTVHIEDDPEFSPHFRRLALAPEYAILVLSLSGQEDEGGGENIDTLVLSPLTALPWVPVDAVNPPKNVTRASDLPRVHSYALPRREEPTYDGIPEPHMNGAHIYISVHEHPLQNDLFRVWIHVAHPATLLRYDLDLRDGHPTLQLHSTTNGARNWGVHQCGASFAGHTLVVLQSGWMPKLMLPG</sequence>
<protein>
    <recommendedName>
        <fullName evidence="3">F-box domain-containing protein</fullName>
    </recommendedName>
</protein>
<proteinExistence type="predicted"/>
<keyword evidence="2" id="KW-1185">Reference proteome</keyword>
<gene>
    <name evidence="1" type="ORF">B0H16DRAFT_1608815</name>
</gene>
<dbReference type="InterPro" id="IPR036047">
    <property type="entry name" value="F-box-like_dom_sf"/>
</dbReference>
<evidence type="ECO:0000313" key="2">
    <source>
        <dbReference type="Proteomes" id="UP001215598"/>
    </source>
</evidence>
<reference evidence="1" key="1">
    <citation type="submission" date="2023-03" db="EMBL/GenBank/DDBJ databases">
        <title>Massive genome expansion in bonnet fungi (Mycena s.s.) driven by repeated elements and novel gene families across ecological guilds.</title>
        <authorList>
            <consortium name="Lawrence Berkeley National Laboratory"/>
            <person name="Harder C.B."/>
            <person name="Miyauchi S."/>
            <person name="Viragh M."/>
            <person name="Kuo A."/>
            <person name="Thoen E."/>
            <person name="Andreopoulos B."/>
            <person name="Lu D."/>
            <person name="Skrede I."/>
            <person name="Drula E."/>
            <person name="Henrissat B."/>
            <person name="Morin E."/>
            <person name="Kohler A."/>
            <person name="Barry K."/>
            <person name="LaButti K."/>
            <person name="Morin E."/>
            <person name="Salamov A."/>
            <person name="Lipzen A."/>
            <person name="Mereny Z."/>
            <person name="Hegedus B."/>
            <person name="Baldrian P."/>
            <person name="Stursova M."/>
            <person name="Weitz H."/>
            <person name="Taylor A."/>
            <person name="Grigoriev I.V."/>
            <person name="Nagy L.G."/>
            <person name="Martin F."/>
            <person name="Kauserud H."/>
        </authorList>
    </citation>
    <scope>NUCLEOTIDE SEQUENCE</scope>
    <source>
        <strain evidence="1">CBHHK182m</strain>
    </source>
</reference>
<evidence type="ECO:0000313" key="1">
    <source>
        <dbReference type="EMBL" id="KAJ7718622.1"/>
    </source>
</evidence>
<dbReference type="EMBL" id="JARKIB010000263">
    <property type="protein sequence ID" value="KAJ7718622.1"/>
    <property type="molecule type" value="Genomic_DNA"/>
</dbReference>
<accession>A0AAD7HEI6</accession>
<dbReference type="Proteomes" id="UP001215598">
    <property type="component" value="Unassembled WGS sequence"/>
</dbReference>
<comment type="caution">
    <text evidence="1">The sequence shown here is derived from an EMBL/GenBank/DDBJ whole genome shotgun (WGS) entry which is preliminary data.</text>
</comment>
<organism evidence="1 2">
    <name type="scientific">Mycena metata</name>
    <dbReference type="NCBI Taxonomy" id="1033252"/>
    <lineage>
        <taxon>Eukaryota</taxon>
        <taxon>Fungi</taxon>
        <taxon>Dikarya</taxon>
        <taxon>Basidiomycota</taxon>
        <taxon>Agaricomycotina</taxon>
        <taxon>Agaricomycetes</taxon>
        <taxon>Agaricomycetidae</taxon>
        <taxon>Agaricales</taxon>
        <taxon>Marasmiineae</taxon>
        <taxon>Mycenaceae</taxon>
        <taxon>Mycena</taxon>
    </lineage>
</organism>